<sequence>MQCSCAALALLMLFSLVRASRSQVEAYERLRNDLLNRSVAVHKIPPYLDNRNNKNYFDIMIVPVDILSIDDIGQVTAIE</sequence>
<dbReference type="Proteomes" id="UP001233172">
    <property type="component" value="Unassembled WGS sequence"/>
</dbReference>
<feature type="chain" id="PRO_5041909703" evidence="1">
    <location>
        <begin position="20"/>
        <end position="79"/>
    </location>
</feature>
<comment type="caution">
    <text evidence="2">The sequence shown here is derived from an EMBL/GenBank/DDBJ whole genome shotgun (WGS) entry which is preliminary data.</text>
</comment>
<gene>
    <name evidence="2" type="ORF">Bpfe_018617</name>
</gene>
<keyword evidence="3" id="KW-1185">Reference proteome</keyword>
<protein>
    <submittedName>
        <fullName evidence="2">Uncharacterized protein</fullName>
    </submittedName>
</protein>
<dbReference type="EMBL" id="JASAOG010000099">
    <property type="protein sequence ID" value="KAK0051847.1"/>
    <property type="molecule type" value="Genomic_DNA"/>
</dbReference>
<feature type="signal peptide" evidence="1">
    <location>
        <begin position="1"/>
        <end position="19"/>
    </location>
</feature>
<keyword evidence="1" id="KW-0732">Signal</keyword>
<name>A0AAD8BCQ2_BIOPF</name>
<reference evidence="2" key="1">
    <citation type="journal article" date="2023" name="PLoS Negl. Trop. Dis.">
        <title>A genome sequence for Biomphalaria pfeifferi, the major vector snail for the human-infecting parasite Schistosoma mansoni.</title>
        <authorList>
            <person name="Bu L."/>
            <person name="Lu L."/>
            <person name="Laidemitt M.R."/>
            <person name="Zhang S.M."/>
            <person name="Mutuku M."/>
            <person name="Mkoji G."/>
            <person name="Steinauer M."/>
            <person name="Loker E.S."/>
        </authorList>
    </citation>
    <scope>NUCLEOTIDE SEQUENCE</scope>
    <source>
        <strain evidence="2">KasaAsao</strain>
    </source>
</reference>
<organism evidence="2 3">
    <name type="scientific">Biomphalaria pfeifferi</name>
    <name type="common">Bloodfluke planorb</name>
    <name type="synonym">Freshwater snail</name>
    <dbReference type="NCBI Taxonomy" id="112525"/>
    <lineage>
        <taxon>Eukaryota</taxon>
        <taxon>Metazoa</taxon>
        <taxon>Spiralia</taxon>
        <taxon>Lophotrochozoa</taxon>
        <taxon>Mollusca</taxon>
        <taxon>Gastropoda</taxon>
        <taxon>Heterobranchia</taxon>
        <taxon>Euthyneura</taxon>
        <taxon>Panpulmonata</taxon>
        <taxon>Hygrophila</taxon>
        <taxon>Lymnaeoidea</taxon>
        <taxon>Planorbidae</taxon>
        <taxon>Biomphalaria</taxon>
    </lineage>
</organism>
<evidence type="ECO:0000256" key="1">
    <source>
        <dbReference type="SAM" id="SignalP"/>
    </source>
</evidence>
<proteinExistence type="predicted"/>
<evidence type="ECO:0000313" key="2">
    <source>
        <dbReference type="EMBL" id="KAK0051847.1"/>
    </source>
</evidence>
<dbReference type="AlphaFoldDB" id="A0AAD8BCQ2"/>
<accession>A0AAD8BCQ2</accession>
<evidence type="ECO:0000313" key="3">
    <source>
        <dbReference type="Proteomes" id="UP001233172"/>
    </source>
</evidence>
<reference evidence="2" key="2">
    <citation type="submission" date="2023-04" db="EMBL/GenBank/DDBJ databases">
        <authorList>
            <person name="Bu L."/>
            <person name="Lu L."/>
            <person name="Laidemitt M.R."/>
            <person name="Zhang S.M."/>
            <person name="Mutuku M."/>
            <person name="Mkoji G."/>
            <person name="Steinauer M."/>
            <person name="Loker E.S."/>
        </authorList>
    </citation>
    <scope>NUCLEOTIDE SEQUENCE</scope>
    <source>
        <strain evidence="2">KasaAsao</strain>
        <tissue evidence="2">Whole Snail</tissue>
    </source>
</reference>